<comment type="caution">
    <text evidence="2">The sequence shown here is derived from an EMBL/GenBank/DDBJ whole genome shotgun (WGS) entry which is preliminary data.</text>
</comment>
<dbReference type="Pfam" id="PF01778">
    <property type="entry name" value="Ribosomal_L28e"/>
    <property type="match status" value="1"/>
</dbReference>
<evidence type="ECO:0000313" key="2">
    <source>
        <dbReference type="EMBL" id="PRP82415.1"/>
    </source>
</evidence>
<dbReference type="EMBL" id="MDYQ01000103">
    <property type="protein sequence ID" value="PRP82415.1"/>
    <property type="molecule type" value="Genomic_DNA"/>
</dbReference>
<dbReference type="AlphaFoldDB" id="A0A2P6NER1"/>
<evidence type="ECO:0000259" key="1">
    <source>
        <dbReference type="Pfam" id="PF01778"/>
    </source>
</evidence>
<accession>A0A2P6NER1</accession>
<dbReference type="InParanoid" id="A0A2P6NER1"/>
<name>A0A2P6NER1_9EUKA</name>
<proteinExistence type="predicted"/>
<gene>
    <name evidence="2" type="ORF">PROFUN_10115</name>
</gene>
<evidence type="ECO:0000313" key="3">
    <source>
        <dbReference type="Proteomes" id="UP000241769"/>
    </source>
</evidence>
<organism evidence="2 3">
    <name type="scientific">Planoprotostelium fungivorum</name>
    <dbReference type="NCBI Taxonomy" id="1890364"/>
    <lineage>
        <taxon>Eukaryota</taxon>
        <taxon>Amoebozoa</taxon>
        <taxon>Evosea</taxon>
        <taxon>Variosea</taxon>
        <taxon>Cavosteliida</taxon>
        <taxon>Cavosteliaceae</taxon>
        <taxon>Planoprotostelium</taxon>
    </lineage>
</organism>
<sequence length="138" mass="14800">MASADLTYALLQANSSCFSVKRRYTGEHFTTEPGNLSGLNKKSHSGLIYATGYGLSATEKGLQLSVRSNGRNVRKLNSTRTFQVAAGSGKQGFAPNAKISKIAALRPTQQRLLKSRLNALTLAKRTATRAAKKTAGKQ</sequence>
<dbReference type="InterPro" id="IPR029004">
    <property type="entry name" value="Ribosomal_eL28/Mak16"/>
</dbReference>
<dbReference type="Gene3D" id="3.30.390.110">
    <property type="match status" value="1"/>
</dbReference>
<dbReference type="Proteomes" id="UP000241769">
    <property type="component" value="Unassembled WGS sequence"/>
</dbReference>
<feature type="domain" description="Ribosomal eL28/Mak16" evidence="1">
    <location>
        <begin position="11"/>
        <end position="121"/>
    </location>
</feature>
<reference evidence="2 3" key="1">
    <citation type="journal article" date="2018" name="Genome Biol. Evol.">
        <title>Multiple Roots of Fruiting Body Formation in Amoebozoa.</title>
        <authorList>
            <person name="Hillmann F."/>
            <person name="Forbes G."/>
            <person name="Novohradska S."/>
            <person name="Ferling I."/>
            <person name="Riege K."/>
            <person name="Groth M."/>
            <person name="Westermann M."/>
            <person name="Marz M."/>
            <person name="Spaller T."/>
            <person name="Winckler T."/>
            <person name="Schaap P."/>
            <person name="Glockner G."/>
        </authorList>
    </citation>
    <scope>NUCLEOTIDE SEQUENCE [LARGE SCALE GENOMIC DNA]</scope>
    <source>
        <strain evidence="2 3">Jena</strain>
    </source>
</reference>
<keyword evidence="3" id="KW-1185">Reference proteome</keyword>
<protein>
    <recommendedName>
        <fullName evidence="1">Ribosomal eL28/Mak16 domain-containing protein</fullName>
    </recommendedName>
</protein>